<evidence type="ECO:0000313" key="4">
    <source>
        <dbReference type="EMBL" id="WJW67997.1"/>
    </source>
</evidence>
<sequence length="273" mass="30808">MDFDPYKILKVDPTADEEVISAAYRALSKKYHPDLNKSAEAQTQMQQVNRAYEMLKDSVSRAKVDAELARKSSSQSSGQGMRPSYTQPNYNPPQNYGTGGFQRNQPVSKGTERIYVATPDDNTFYLYQKRLVDDKEHKLLRIGVYHDKLFGKICNINATAPDVSGKISSGSVFIQSLEMFDLTDAITEALAAMEKPLYPIETNSDHNVFYRRQINGLNSTYLVLEVIKRLKSDAKIVLFLIGERRGEGVVASQTQAQLKQLEKIFTEAFATMR</sequence>
<dbReference type="PANTHER" id="PTHR24074">
    <property type="entry name" value="CO-CHAPERONE PROTEIN DJLA"/>
    <property type="match status" value="1"/>
</dbReference>
<dbReference type="EMBL" id="CP128400">
    <property type="protein sequence ID" value="WJW67997.1"/>
    <property type="molecule type" value="Genomic_DNA"/>
</dbReference>
<dbReference type="Proteomes" id="UP000521676">
    <property type="component" value="Unassembled WGS sequence"/>
</dbReference>
<dbReference type="RefSeq" id="WP_341469901.1">
    <property type="nucleotide sequence ID" value="NZ_CP128400.1"/>
</dbReference>
<dbReference type="InterPro" id="IPR050817">
    <property type="entry name" value="DjlA_DnaK_co-chaperone"/>
</dbReference>
<dbReference type="Pfam" id="PF00226">
    <property type="entry name" value="DnaJ"/>
    <property type="match status" value="1"/>
</dbReference>
<feature type="region of interest" description="Disordered" evidence="1">
    <location>
        <begin position="64"/>
        <end position="107"/>
    </location>
</feature>
<dbReference type="AlphaFoldDB" id="A0A8T7M7Q9"/>
<dbReference type="Gene3D" id="1.10.287.110">
    <property type="entry name" value="DnaJ domain"/>
    <property type="match status" value="1"/>
</dbReference>
<organism evidence="3 5">
    <name type="scientific">Candidatus Chlorohelix allophototropha</name>
    <dbReference type="NCBI Taxonomy" id="3003348"/>
    <lineage>
        <taxon>Bacteria</taxon>
        <taxon>Bacillati</taxon>
        <taxon>Chloroflexota</taxon>
        <taxon>Chloroflexia</taxon>
        <taxon>Candidatus Chloroheliales</taxon>
        <taxon>Candidatus Chloroheliaceae</taxon>
        <taxon>Candidatus Chlorohelix</taxon>
    </lineage>
</organism>
<dbReference type="SUPFAM" id="SSF46565">
    <property type="entry name" value="Chaperone J-domain"/>
    <property type="match status" value="1"/>
</dbReference>
<keyword evidence="6" id="KW-1185">Reference proteome</keyword>
<dbReference type="InterPro" id="IPR001623">
    <property type="entry name" value="DnaJ_domain"/>
</dbReference>
<dbReference type="EMBL" id="JACATZ010000003">
    <property type="protein sequence ID" value="NWJ48056.1"/>
    <property type="molecule type" value="Genomic_DNA"/>
</dbReference>
<protein>
    <submittedName>
        <fullName evidence="3">J domain-containing protein</fullName>
    </submittedName>
</protein>
<dbReference type="CDD" id="cd06257">
    <property type="entry name" value="DnaJ"/>
    <property type="match status" value="1"/>
</dbReference>
<dbReference type="Proteomes" id="UP001431572">
    <property type="component" value="Chromosome 2"/>
</dbReference>
<dbReference type="PROSITE" id="PS50076">
    <property type="entry name" value="DNAJ_2"/>
    <property type="match status" value="1"/>
</dbReference>
<reference evidence="3 5" key="1">
    <citation type="submission" date="2020-06" db="EMBL/GenBank/DDBJ databases">
        <title>Anoxygenic phototrophic Chloroflexota member uses a Type I reaction center.</title>
        <authorList>
            <person name="Tsuji J.M."/>
            <person name="Shaw N.A."/>
            <person name="Nagashima S."/>
            <person name="Venkiteswaran J."/>
            <person name="Schiff S.L."/>
            <person name="Hanada S."/>
            <person name="Tank M."/>
            <person name="Neufeld J.D."/>
        </authorList>
    </citation>
    <scope>NUCLEOTIDE SEQUENCE [LARGE SCALE GENOMIC DNA]</scope>
    <source>
        <strain evidence="3">L227-S17</strain>
    </source>
</reference>
<feature type="compositionally biased region" description="Polar residues" evidence="1">
    <location>
        <begin position="71"/>
        <end position="107"/>
    </location>
</feature>
<reference evidence="4" key="2">
    <citation type="journal article" date="2024" name="Nature">
        <title>Anoxygenic phototroph of the Chloroflexota uses a type I reaction centre.</title>
        <authorList>
            <person name="Tsuji J.M."/>
            <person name="Shaw N.A."/>
            <person name="Nagashima S."/>
            <person name="Venkiteswaran J.J."/>
            <person name="Schiff S.L."/>
            <person name="Watanabe T."/>
            <person name="Fukui M."/>
            <person name="Hanada S."/>
            <person name="Tank M."/>
            <person name="Neufeld J.D."/>
        </authorList>
    </citation>
    <scope>NUCLEOTIDE SEQUENCE</scope>
    <source>
        <strain evidence="4">L227-S17</strain>
    </source>
</reference>
<evidence type="ECO:0000313" key="5">
    <source>
        <dbReference type="Proteomes" id="UP000521676"/>
    </source>
</evidence>
<evidence type="ECO:0000259" key="2">
    <source>
        <dbReference type="PROSITE" id="PS50076"/>
    </source>
</evidence>
<evidence type="ECO:0000313" key="6">
    <source>
        <dbReference type="Proteomes" id="UP001431572"/>
    </source>
</evidence>
<accession>A0A8T7M7Q9</accession>
<dbReference type="SMART" id="SM00271">
    <property type="entry name" value="DnaJ"/>
    <property type="match status" value="1"/>
</dbReference>
<gene>
    <name evidence="3" type="ORF">HXX08_19550</name>
    <name evidence="4" type="ORF">OZ401_003592</name>
</gene>
<proteinExistence type="predicted"/>
<dbReference type="InterPro" id="IPR036869">
    <property type="entry name" value="J_dom_sf"/>
</dbReference>
<name>A0A8T7M7Q9_9CHLR</name>
<feature type="domain" description="J" evidence="2">
    <location>
        <begin position="4"/>
        <end position="68"/>
    </location>
</feature>
<dbReference type="PRINTS" id="PR00625">
    <property type="entry name" value="JDOMAIN"/>
</dbReference>
<evidence type="ECO:0000313" key="3">
    <source>
        <dbReference type="EMBL" id="NWJ48056.1"/>
    </source>
</evidence>
<evidence type="ECO:0000256" key="1">
    <source>
        <dbReference type="SAM" id="MobiDB-lite"/>
    </source>
</evidence>